<accession>A0A3N4P318</accession>
<dbReference type="OrthoDB" id="1428634at2"/>
<keyword evidence="1" id="KW-0472">Membrane</keyword>
<keyword evidence="3" id="KW-1185">Reference proteome</keyword>
<sequence length="264" mass="30579">MNLIYFILYLILVVLITYLFLKRLGKLGCMSIGYIAILIFSITSLTFASWFFMYTSLKDIYLVSTTGKIYQASVVSYTEEERYDSDDNRYYTMYKPTVQFTTESGKVIEKTLDFSTSDLKIGDTYKINYNKSNDSVITLGFTLVMKLVGSFIFFFILTILSIGIVKYALGHNLEKFINFSSKAGVYFFIPFLMIGFNILLIYGIFYGNKVPWYITLLLIFFSVMLALGTWGYFIKVFSKDKPKLKRTSPNKWISNLKKFKNPTN</sequence>
<evidence type="ECO:0000313" key="2">
    <source>
        <dbReference type="EMBL" id="RPD98179.1"/>
    </source>
</evidence>
<dbReference type="RefSeq" id="WP_123897212.1">
    <property type="nucleotide sequence ID" value="NZ_RPFJ01000007.1"/>
</dbReference>
<feature type="transmembrane region" description="Helical" evidence="1">
    <location>
        <begin position="185"/>
        <end position="206"/>
    </location>
</feature>
<dbReference type="EMBL" id="RPFJ01000007">
    <property type="protein sequence ID" value="RPD98179.1"/>
    <property type="molecule type" value="Genomic_DNA"/>
</dbReference>
<name>A0A3N4P318_9FLAO</name>
<dbReference type="Proteomes" id="UP000270856">
    <property type="component" value="Unassembled WGS sequence"/>
</dbReference>
<keyword evidence="1" id="KW-0812">Transmembrane</keyword>
<comment type="caution">
    <text evidence="2">The sequence shown here is derived from an EMBL/GenBank/DDBJ whole genome shotgun (WGS) entry which is preliminary data.</text>
</comment>
<protein>
    <submittedName>
        <fullName evidence="2">DUF3592 domain-containing protein</fullName>
    </submittedName>
</protein>
<feature type="transmembrane region" description="Helical" evidence="1">
    <location>
        <begin position="6"/>
        <end position="21"/>
    </location>
</feature>
<evidence type="ECO:0000313" key="3">
    <source>
        <dbReference type="Proteomes" id="UP000270856"/>
    </source>
</evidence>
<proteinExistence type="predicted"/>
<feature type="transmembrane region" description="Helical" evidence="1">
    <location>
        <begin position="33"/>
        <end position="53"/>
    </location>
</feature>
<organism evidence="2 3">
    <name type="scientific">Aureibaculum marinum</name>
    <dbReference type="NCBI Taxonomy" id="2487930"/>
    <lineage>
        <taxon>Bacteria</taxon>
        <taxon>Pseudomonadati</taxon>
        <taxon>Bacteroidota</taxon>
        <taxon>Flavobacteriia</taxon>
        <taxon>Flavobacteriales</taxon>
        <taxon>Flavobacteriaceae</taxon>
        <taxon>Aureibaculum</taxon>
    </lineage>
</organism>
<evidence type="ECO:0000256" key="1">
    <source>
        <dbReference type="SAM" id="Phobius"/>
    </source>
</evidence>
<reference evidence="2 3" key="1">
    <citation type="submission" date="2018-11" db="EMBL/GenBank/DDBJ databases">
        <title>Aureibaculum marinum gen. nov., sp. nov., a member of the family Flavobacteriaceae isolated from the Bohai Sea.</title>
        <authorList>
            <person name="Ji X."/>
        </authorList>
    </citation>
    <scope>NUCLEOTIDE SEQUENCE [LARGE SCALE GENOMIC DNA]</scope>
    <source>
        <strain evidence="2 3">BH-SD17</strain>
    </source>
</reference>
<dbReference type="AlphaFoldDB" id="A0A3N4P318"/>
<feature type="transmembrane region" description="Helical" evidence="1">
    <location>
        <begin position="143"/>
        <end position="165"/>
    </location>
</feature>
<gene>
    <name evidence="2" type="ORF">EGM88_06715</name>
</gene>
<feature type="transmembrane region" description="Helical" evidence="1">
    <location>
        <begin position="212"/>
        <end position="234"/>
    </location>
</feature>
<keyword evidence="1" id="KW-1133">Transmembrane helix</keyword>